<dbReference type="InterPro" id="IPR036291">
    <property type="entry name" value="NAD(P)-bd_dom_sf"/>
</dbReference>
<comment type="caution">
    <text evidence="2">The sequence shown here is derived from an EMBL/GenBank/DDBJ whole genome shotgun (WGS) entry which is preliminary data.</text>
</comment>
<dbReference type="InterPro" id="IPR052718">
    <property type="entry name" value="NmrA-type_oxidoreductase"/>
</dbReference>
<dbReference type="Gene3D" id="3.40.50.720">
    <property type="entry name" value="NAD(P)-binding Rossmann-like Domain"/>
    <property type="match status" value="1"/>
</dbReference>
<dbReference type="CDD" id="cd05269">
    <property type="entry name" value="TMR_SDR_a"/>
    <property type="match status" value="1"/>
</dbReference>
<sequence length="283" mass="30585">MKLLVTGATGNLGAFVVEELLKLVPAEQVAVSVRDPKKAEHLRARGIDVRTADFNDYDSLVTAFTGIDRLLMISTDDLINRVSQQTAVVKAANEANVGFIAYTSAPNASNSKLTLAESHKKTEEAIQQSGIPYVILRNNWYLENEMATFQTVLNGGQWVIASGEGKTGWATRRDYAEAAAKVLAGHGRENVVYELTGKLLTQEELSAIFASSMGRTVQVQYVDPAAYRNILSQAGLPQPVADMLAAMQSQIGAGALEVESNDLEQLLGHQPTPLEEAIRSLLA</sequence>
<dbReference type="PANTHER" id="PTHR47129">
    <property type="entry name" value="QUINONE OXIDOREDUCTASE 2"/>
    <property type="match status" value="1"/>
</dbReference>
<organism evidence="2 3">
    <name type="scientific">Paenibacillus whitsoniae</name>
    <dbReference type="NCBI Taxonomy" id="2496558"/>
    <lineage>
        <taxon>Bacteria</taxon>
        <taxon>Bacillati</taxon>
        <taxon>Bacillota</taxon>
        <taxon>Bacilli</taxon>
        <taxon>Bacillales</taxon>
        <taxon>Paenibacillaceae</taxon>
        <taxon>Paenibacillus</taxon>
    </lineage>
</organism>
<dbReference type="OrthoDB" id="152510at2"/>
<dbReference type="RefSeq" id="WP_126141058.1">
    <property type="nucleotide sequence ID" value="NZ_RXHU01000024.1"/>
</dbReference>
<keyword evidence="3" id="KW-1185">Reference proteome</keyword>
<dbReference type="Gene3D" id="3.90.25.10">
    <property type="entry name" value="UDP-galactose 4-epimerase, domain 1"/>
    <property type="match status" value="1"/>
</dbReference>
<evidence type="ECO:0000313" key="2">
    <source>
        <dbReference type="EMBL" id="RTE09973.1"/>
    </source>
</evidence>
<evidence type="ECO:0000313" key="3">
    <source>
        <dbReference type="Proteomes" id="UP000276128"/>
    </source>
</evidence>
<dbReference type="PANTHER" id="PTHR47129:SF1">
    <property type="entry name" value="NMRA-LIKE DOMAIN-CONTAINING PROTEIN"/>
    <property type="match status" value="1"/>
</dbReference>
<accession>A0A3S0CVW2</accession>
<name>A0A3S0CVW2_9BACL</name>
<proteinExistence type="predicted"/>
<evidence type="ECO:0000259" key="1">
    <source>
        <dbReference type="Pfam" id="PF05368"/>
    </source>
</evidence>
<dbReference type="Pfam" id="PF05368">
    <property type="entry name" value="NmrA"/>
    <property type="match status" value="1"/>
</dbReference>
<reference evidence="2 3" key="1">
    <citation type="submission" date="2018-12" db="EMBL/GenBank/DDBJ databases">
        <title>Bacillus ochoae sp. nov., Paenibacillus whitsoniae sp. nov., Paenibacillus spiritus sp. nov. Isolated from the Mars Exploration Rover during spacecraft assembly.</title>
        <authorList>
            <person name="Seuylemezian A."/>
            <person name="Vaishampayan P."/>
        </authorList>
    </citation>
    <scope>NUCLEOTIDE SEQUENCE [LARGE SCALE GENOMIC DNA]</scope>
    <source>
        <strain evidence="2 3">MER 54</strain>
    </source>
</reference>
<dbReference type="AlphaFoldDB" id="A0A3S0CVW2"/>
<dbReference type="SUPFAM" id="SSF51735">
    <property type="entry name" value="NAD(P)-binding Rossmann-fold domains"/>
    <property type="match status" value="1"/>
</dbReference>
<feature type="domain" description="NmrA-like" evidence="1">
    <location>
        <begin position="2"/>
        <end position="257"/>
    </location>
</feature>
<dbReference type="Proteomes" id="UP000276128">
    <property type="component" value="Unassembled WGS sequence"/>
</dbReference>
<dbReference type="EMBL" id="RXHU01000024">
    <property type="protein sequence ID" value="RTE09973.1"/>
    <property type="molecule type" value="Genomic_DNA"/>
</dbReference>
<dbReference type="InterPro" id="IPR008030">
    <property type="entry name" value="NmrA-like"/>
</dbReference>
<protein>
    <submittedName>
        <fullName evidence="2">SDR family oxidoreductase</fullName>
    </submittedName>
</protein>
<gene>
    <name evidence="2" type="ORF">EJQ19_09750</name>
</gene>